<dbReference type="PANTHER" id="PTHR17357">
    <property type="entry name" value="GM2 GANGLIOSIDE ACTIVATOR PROTEIN"/>
    <property type="match status" value="1"/>
</dbReference>
<dbReference type="PANTHER" id="PTHR17357:SF0">
    <property type="entry name" value="GANGLIOSIDE GM2 ACTIVATOR"/>
    <property type="match status" value="1"/>
</dbReference>
<sequence length="136" mass="14951">INGAVTWKNCNTNDHVQITQLRISPDPVKVPGNITITGSFTSTRDIDGPIELTNDVKLEVFLLGCAFGETYRYPDACAQFCPVQRFCVCPLKQGKNDINGVLVFDKSVPSGKYCMKATFKENGRQFGCADVKLNIA</sequence>
<name>A0A8S2RUU4_9BILA</name>
<reference evidence="4" key="1">
    <citation type="submission" date="2021-02" db="EMBL/GenBank/DDBJ databases">
        <authorList>
            <person name="Nowell W R."/>
        </authorList>
    </citation>
    <scope>NUCLEOTIDE SEQUENCE</scope>
</reference>
<dbReference type="GO" id="GO:0009898">
    <property type="term" value="C:cytoplasmic side of plasma membrane"/>
    <property type="evidence" value="ECO:0007669"/>
    <property type="project" value="TreeGrafter"/>
</dbReference>
<dbReference type="InterPro" id="IPR036846">
    <property type="entry name" value="GM2-AP_sf"/>
</dbReference>
<evidence type="ECO:0000313" key="5">
    <source>
        <dbReference type="Proteomes" id="UP000682733"/>
    </source>
</evidence>
<dbReference type="Pfam" id="PF02221">
    <property type="entry name" value="E1_DerP2_DerF2"/>
    <property type="match status" value="1"/>
</dbReference>
<dbReference type="EMBL" id="CAJNOK010024600">
    <property type="protein sequence ID" value="CAF1378822.1"/>
    <property type="molecule type" value="Genomic_DNA"/>
</dbReference>
<dbReference type="AlphaFoldDB" id="A0A8S2RUU4"/>
<keyword evidence="1" id="KW-0732">Signal</keyword>
<protein>
    <recommendedName>
        <fullName evidence="2">MD-2-related lipid-recognition domain-containing protein</fullName>
    </recommendedName>
</protein>
<evidence type="ECO:0000313" key="4">
    <source>
        <dbReference type="EMBL" id="CAF4187445.1"/>
    </source>
</evidence>
<dbReference type="Gene3D" id="2.70.220.10">
    <property type="entry name" value="Ganglioside GM2 activator"/>
    <property type="match status" value="1"/>
</dbReference>
<dbReference type="Proteomes" id="UP000677228">
    <property type="component" value="Unassembled WGS sequence"/>
</dbReference>
<dbReference type="GO" id="GO:0005319">
    <property type="term" value="F:lipid transporter activity"/>
    <property type="evidence" value="ECO:0007669"/>
    <property type="project" value="TreeGrafter"/>
</dbReference>
<dbReference type="InterPro" id="IPR028996">
    <property type="entry name" value="GM2-AP"/>
</dbReference>
<feature type="domain" description="MD-2-related lipid-recognition" evidence="2">
    <location>
        <begin position="7"/>
        <end position="133"/>
    </location>
</feature>
<dbReference type="Proteomes" id="UP000682733">
    <property type="component" value="Unassembled WGS sequence"/>
</dbReference>
<organism evidence="4 5">
    <name type="scientific">Didymodactylos carnosus</name>
    <dbReference type="NCBI Taxonomy" id="1234261"/>
    <lineage>
        <taxon>Eukaryota</taxon>
        <taxon>Metazoa</taxon>
        <taxon>Spiralia</taxon>
        <taxon>Gnathifera</taxon>
        <taxon>Rotifera</taxon>
        <taxon>Eurotatoria</taxon>
        <taxon>Bdelloidea</taxon>
        <taxon>Philodinida</taxon>
        <taxon>Philodinidae</taxon>
        <taxon>Didymodactylos</taxon>
    </lineage>
</organism>
<dbReference type="GO" id="GO:0008047">
    <property type="term" value="F:enzyme activator activity"/>
    <property type="evidence" value="ECO:0007669"/>
    <property type="project" value="InterPro"/>
</dbReference>
<proteinExistence type="predicted"/>
<feature type="non-terminal residue" evidence="4">
    <location>
        <position position="1"/>
    </location>
</feature>
<gene>
    <name evidence="3" type="ORF">OVA965_LOCUS32016</name>
    <name evidence="4" type="ORF">TMI583_LOCUS32864</name>
</gene>
<evidence type="ECO:0000259" key="2">
    <source>
        <dbReference type="SMART" id="SM00737"/>
    </source>
</evidence>
<dbReference type="SUPFAM" id="SSF63707">
    <property type="entry name" value="Ganglioside M2 (gm2) activator"/>
    <property type="match status" value="1"/>
</dbReference>
<dbReference type="GO" id="GO:0006689">
    <property type="term" value="P:ganglioside catabolic process"/>
    <property type="evidence" value="ECO:0007669"/>
    <property type="project" value="InterPro"/>
</dbReference>
<evidence type="ECO:0000256" key="1">
    <source>
        <dbReference type="ARBA" id="ARBA00022729"/>
    </source>
</evidence>
<dbReference type="SMART" id="SM00737">
    <property type="entry name" value="ML"/>
    <property type="match status" value="1"/>
</dbReference>
<dbReference type="InterPro" id="IPR003172">
    <property type="entry name" value="ML_dom"/>
</dbReference>
<dbReference type="EMBL" id="CAJOBA010046283">
    <property type="protein sequence ID" value="CAF4187445.1"/>
    <property type="molecule type" value="Genomic_DNA"/>
</dbReference>
<comment type="caution">
    <text evidence="4">The sequence shown here is derived from an EMBL/GenBank/DDBJ whole genome shotgun (WGS) entry which is preliminary data.</text>
</comment>
<evidence type="ECO:0000313" key="3">
    <source>
        <dbReference type="EMBL" id="CAF1378822.1"/>
    </source>
</evidence>
<accession>A0A8S2RUU4</accession>